<dbReference type="AlphaFoldDB" id="A0A139A6G1"/>
<dbReference type="OrthoDB" id="248387at2759"/>
<keyword evidence="2" id="KW-1185">Reference proteome</keyword>
<dbReference type="SUPFAM" id="SSF50993">
    <property type="entry name" value="Peptidase/esterase 'gauge' domain"/>
    <property type="match status" value="1"/>
</dbReference>
<dbReference type="EMBL" id="KQ965792">
    <property type="protein sequence ID" value="KXS11963.1"/>
    <property type="molecule type" value="Genomic_DNA"/>
</dbReference>
<protein>
    <submittedName>
        <fullName evidence="1">Prolyl oligopeptidase</fullName>
    </submittedName>
</protein>
<organism evidence="1 2">
    <name type="scientific">Gonapodya prolifera (strain JEL478)</name>
    <name type="common">Monoblepharis prolifera</name>
    <dbReference type="NCBI Taxonomy" id="1344416"/>
    <lineage>
        <taxon>Eukaryota</taxon>
        <taxon>Fungi</taxon>
        <taxon>Fungi incertae sedis</taxon>
        <taxon>Chytridiomycota</taxon>
        <taxon>Chytridiomycota incertae sedis</taxon>
        <taxon>Monoblepharidomycetes</taxon>
        <taxon>Monoblepharidales</taxon>
        <taxon>Gonapodyaceae</taxon>
        <taxon>Gonapodya</taxon>
    </lineage>
</organism>
<gene>
    <name evidence="1" type="ORF">M427DRAFT_59834</name>
</gene>
<proteinExistence type="predicted"/>
<name>A0A139A6G1_GONPJ</name>
<accession>A0A139A6G1</accession>
<reference evidence="1 2" key="1">
    <citation type="journal article" date="2015" name="Genome Biol. Evol.">
        <title>Phylogenomic analyses indicate that early fungi evolved digesting cell walls of algal ancestors of land plants.</title>
        <authorList>
            <person name="Chang Y."/>
            <person name="Wang S."/>
            <person name="Sekimoto S."/>
            <person name="Aerts A.L."/>
            <person name="Choi C."/>
            <person name="Clum A."/>
            <person name="LaButti K.M."/>
            <person name="Lindquist E.A."/>
            <person name="Yee Ngan C."/>
            <person name="Ohm R.A."/>
            <person name="Salamov A.A."/>
            <person name="Grigoriev I.V."/>
            <person name="Spatafora J.W."/>
            <person name="Berbee M.L."/>
        </authorList>
    </citation>
    <scope>NUCLEOTIDE SEQUENCE [LARGE SCALE GENOMIC DNA]</scope>
    <source>
        <strain evidence="1 2">JEL478</strain>
    </source>
</reference>
<evidence type="ECO:0000313" key="1">
    <source>
        <dbReference type="EMBL" id="KXS11963.1"/>
    </source>
</evidence>
<sequence length="269" mass="29910">MKDATNPRGLWRRTTLDEYRKEAPNWDIVLDLDQLGRNEGENWVWAGAHFLDPANERALVYLSRGGADANVLRKFDVIRKRFITPKEDGFTLPEAKSRLYWRPGGDSLFVGTVFPGEESSSLTDSGYPRVIKLWRRGTPLSSAETVYAGEQGDVSVAVFSDLKPGFERDFVQRGVTFWTNETDYRDQNGALVKLAKPDDAEVNAHRQYILFELRSDWTIGGATHQAGSLLVTKFDAFIVTSGAPSPMSILALLANISSTIATLPLITAP</sequence>
<dbReference type="Proteomes" id="UP000070544">
    <property type="component" value="Unassembled WGS sequence"/>
</dbReference>
<evidence type="ECO:0000313" key="2">
    <source>
        <dbReference type="Proteomes" id="UP000070544"/>
    </source>
</evidence>